<keyword evidence="2" id="KW-0813">Transport</keyword>
<dbReference type="Pfam" id="PF13175">
    <property type="entry name" value="AAA_15"/>
    <property type="match status" value="1"/>
</dbReference>
<evidence type="ECO:0000256" key="4">
    <source>
        <dbReference type="ARBA" id="ARBA00023065"/>
    </source>
</evidence>
<evidence type="ECO:0000313" key="8">
    <source>
        <dbReference type="Proteomes" id="UP001211987"/>
    </source>
</evidence>
<sequence>MIQNRFNQNSLYILDEPEASLSPQRQLTLLITIYELAKQGSQFIIASHSPILLGIPEAKILNFDSKEITPIDYQDTESYQITELFINNRAGLLNKLLNK</sequence>
<dbReference type="PANTHER" id="PTHR42771:SF2">
    <property type="entry name" value="IRON(3+)-HYDROXAMATE IMPORT ATP-BINDING PROTEIN FHUC"/>
    <property type="match status" value="1"/>
</dbReference>
<proteinExistence type="predicted"/>
<dbReference type="InterPro" id="IPR041685">
    <property type="entry name" value="AAA_GajA/Old/RecF-like"/>
</dbReference>
<evidence type="ECO:0000259" key="6">
    <source>
        <dbReference type="Pfam" id="PF13175"/>
    </source>
</evidence>
<evidence type="ECO:0000256" key="5">
    <source>
        <dbReference type="ARBA" id="ARBA00023136"/>
    </source>
</evidence>
<evidence type="ECO:0000256" key="1">
    <source>
        <dbReference type="ARBA" id="ARBA00004202"/>
    </source>
</evidence>
<comment type="caution">
    <text evidence="7">The sequence shown here is derived from an EMBL/GenBank/DDBJ whole genome shotgun (WGS) entry which is preliminary data.</text>
</comment>
<dbReference type="GO" id="GO:0005886">
    <property type="term" value="C:plasma membrane"/>
    <property type="evidence" value="ECO:0007669"/>
    <property type="project" value="UniProtKB-SubCell"/>
</dbReference>
<accession>A0AB35IHI2</accession>
<dbReference type="AlphaFoldDB" id="A0AB35IHI2"/>
<comment type="subcellular location">
    <subcellularLocation>
        <location evidence="1">Cell membrane</location>
        <topology evidence="1">Peripheral membrane protein</topology>
    </subcellularLocation>
</comment>
<evidence type="ECO:0000313" key="7">
    <source>
        <dbReference type="EMBL" id="MDB7082906.1"/>
    </source>
</evidence>
<dbReference type="InterPro" id="IPR027417">
    <property type="entry name" value="P-loop_NTPase"/>
</dbReference>
<name>A0AB35IHI2_9FIRM</name>
<dbReference type="EMBL" id="JAQLKE010000004">
    <property type="protein sequence ID" value="MDB7082906.1"/>
    <property type="molecule type" value="Genomic_DNA"/>
</dbReference>
<reference evidence="7" key="1">
    <citation type="submission" date="2023-01" db="EMBL/GenBank/DDBJ databases">
        <title>Human gut microbiome strain richness.</title>
        <authorList>
            <person name="Chen-Liaw A."/>
        </authorList>
    </citation>
    <scope>NUCLEOTIDE SEQUENCE</scope>
    <source>
        <strain evidence="7">1001217st2_G6_1001217B_191108</strain>
    </source>
</reference>
<keyword evidence="5" id="KW-0472">Membrane</keyword>
<evidence type="ECO:0000256" key="2">
    <source>
        <dbReference type="ARBA" id="ARBA00022448"/>
    </source>
</evidence>
<dbReference type="RefSeq" id="WP_003538719.1">
    <property type="nucleotide sequence ID" value="NZ_AP031443.1"/>
</dbReference>
<keyword evidence="3" id="KW-1003">Cell membrane</keyword>
<dbReference type="GO" id="GO:0006811">
    <property type="term" value="P:monoatomic ion transport"/>
    <property type="evidence" value="ECO:0007669"/>
    <property type="project" value="UniProtKB-KW"/>
</dbReference>
<gene>
    <name evidence="7" type="ORF">PM738_03760</name>
</gene>
<feature type="domain" description="Endonuclease GajA/Old nuclease/RecF-like AAA" evidence="6">
    <location>
        <begin position="7"/>
        <end position="52"/>
    </location>
</feature>
<dbReference type="SUPFAM" id="SSF52540">
    <property type="entry name" value="P-loop containing nucleoside triphosphate hydrolases"/>
    <property type="match status" value="1"/>
</dbReference>
<protein>
    <submittedName>
        <fullName evidence="7">AAA family ATPase</fullName>
    </submittedName>
</protein>
<dbReference type="PANTHER" id="PTHR42771">
    <property type="entry name" value="IRON(3+)-HYDROXAMATE IMPORT ATP-BINDING PROTEIN FHUC"/>
    <property type="match status" value="1"/>
</dbReference>
<dbReference type="Gene3D" id="3.40.50.300">
    <property type="entry name" value="P-loop containing nucleotide triphosphate hydrolases"/>
    <property type="match status" value="1"/>
</dbReference>
<organism evidence="7 8">
    <name type="scientific">Thomasclavelia ramosa</name>
    <dbReference type="NCBI Taxonomy" id="1547"/>
    <lineage>
        <taxon>Bacteria</taxon>
        <taxon>Bacillati</taxon>
        <taxon>Bacillota</taxon>
        <taxon>Erysipelotrichia</taxon>
        <taxon>Erysipelotrichales</taxon>
        <taxon>Coprobacillaceae</taxon>
        <taxon>Thomasclavelia</taxon>
    </lineage>
</organism>
<dbReference type="Proteomes" id="UP001211987">
    <property type="component" value="Unassembled WGS sequence"/>
</dbReference>
<evidence type="ECO:0000256" key="3">
    <source>
        <dbReference type="ARBA" id="ARBA00022475"/>
    </source>
</evidence>
<dbReference type="InterPro" id="IPR051535">
    <property type="entry name" value="Siderophore_ABC-ATPase"/>
</dbReference>
<keyword evidence="4" id="KW-0406">Ion transport</keyword>